<organism evidence="1">
    <name type="scientific">Anguilla anguilla</name>
    <name type="common">European freshwater eel</name>
    <name type="synonym">Muraena anguilla</name>
    <dbReference type="NCBI Taxonomy" id="7936"/>
    <lineage>
        <taxon>Eukaryota</taxon>
        <taxon>Metazoa</taxon>
        <taxon>Chordata</taxon>
        <taxon>Craniata</taxon>
        <taxon>Vertebrata</taxon>
        <taxon>Euteleostomi</taxon>
        <taxon>Actinopterygii</taxon>
        <taxon>Neopterygii</taxon>
        <taxon>Teleostei</taxon>
        <taxon>Anguilliformes</taxon>
        <taxon>Anguillidae</taxon>
        <taxon>Anguilla</taxon>
    </lineage>
</organism>
<sequence length="41" mass="4897">MMALRSSNSSSPSHRRWIQQFRLIHIRSRANRQCRNETKVG</sequence>
<proteinExistence type="predicted"/>
<reference evidence="1" key="1">
    <citation type="submission" date="2014-11" db="EMBL/GenBank/DDBJ databases">
        <authorList>
            <person name="Amaro Gonzalez C."/>
        </authorList>
    </citation>
    <scope>NUCLEOTIDE SEQUENCE</scope>
</reference>
<evidence type="ECO:0000313" key="1">
    <source>
        <dbReference type="EMBL" id="JAH21315.1"/>
    </source>
</evidence>
<dbReference type="EMBL" id="GBXM01087262">
    <property type="protein sequence ID" value="JAH21315.1"/>
    <property type="molecule type" value="Transcribed_RNA"/>
</dbReference>
<reference evidence="1" key="2">
    <citation type="journal article" date="2015" name="Fish Shellfish Immunol.">
        <title>Early steps in the European eel (Anguilla anguilla)-Vibrio vulnificus interaction in the gills: Role of the RtxA13 toxin.</title>
        <authorList>
            <person name="Callol A."/>
            <person name="Pajuelo D."/>
            <person name="Ebbesson L."/>
            <person name="Teles M."/>
            <person name="MacKenzie S."/>
            <person name="Amaro C."/>
        </authorList>
    </citation>
    <scope>NUCLEOTIDE SEQUENCE</scope>
</reference>
<protein>
    <submittedName>
        <fullName evidence="1">Uncharacterized protein</fullName>
    </submittedName>
</protein>
<name>A0A0E9QYL2_ANGAN</name>
<dbReference type="AlphaFoldDB" id="A0A0E9QYL2"/>
<accession>A0A0E9QYL2</accession>